<dbReference type="GO" id="GO:0009247">
    <property type="term" value="P:glycolipid biosynthetic process"/>
    <property type="evidence" value="ECO:0007669"/>
    <property type="project" value="TreeGrafter"/>
</dbReference>
<dbReference type="GO" id="GO:0005886">
    <property type="term" value="C:plasma membrane"/>
    <property type="evidence" value="ECO:0007669"/>
    <property type="project" value="TreeGrafter"/>
</dbReference>
<feature type="transmembrane region" description="Helical" evidence="6">
    <location>
        <begin position="367"/>
        <end position="384"/>
    </location>
</feature>
<evidence type="ECO:0000256" key="4">
    <source>
        <dbReference type="ARBA" id="ARBA00022989"/>
    </source>
</evidence>
<keyword evidence="8" id="KW-1185">Reference proteome</keyword>
<dbReference type="InterPro" id="IPR000537">
    <property type="entry name" value="UbiA_prenyltransferase"/>
</dbReference>
<evidence type="ECO:0000256" key="1">
    <source>
        <dbReference type="ARBA" id="ARBA00004141"/>
    </source>
</evidence>
<keyword evidence="5 6" id="KW-0472">Membrane</keyword>
<dbReference type="Pfam" id="PF01040">
    <property type="entry name" value="UbiA"/>
    <property type="match status" value="1"/>
</dbReference>
<feature type="transmembrane region" description="Helical" evidence="6">
    <location>
        <begin position="244"/>
        <end position="270"/>
    </location>
</feature>
<evidence type="ECO:0000256" key="2">
    <source>
        <dbReference type="ARBA" id="ARBA00022475"/>
    </source>
</evidence>
<dbReference type="RefSeq" id="WP_110378056.1">
    <property type="nucleotide sequence ID" value="NZ_JAHBRY010000001.1"/>
</dbReference>
<reference evidence="7 8" key="1">
    <citation type="submission" date="2018-05" db="EMBL/GenBank/DDBJ databases">
        <title>Genomic Encyclopedia of Type Strains, Phase IV (KMG-IV): sequencing the most valuable type-strain genomes for metagenomic binning, comparative biology and taxonomic classification.</title>
        <authorList>
            <person name="Goeker M."/>
        </authorList>
    </citation>
    <scope>NUCLEOTIDE SEQUENCE [LARGE SCALE GENOMIC DNA]</scope>
    <source>
        <strain evidence="7 8">DSM 6462</strain>
    </source>
</reference>
<evidence type="ECO:0000256" key="5">
    <source>
        <dbReference type="ARBA" id="ARBA00023136"/>
    </source>
</evidence>
<dbReference type="InterPro" id="IPR044878">
    <property type="entry name" value="UbiA_sf"/>
</dbReference>
<feature type="transmembrane region" description="Helical" evidence="6">
    <location>
        <begin position="447"/>
        <end position="465"/>
    </location>
</feature>
<protein>
    <submittedName>
        <fullName evidence="7">4-hydroxybenzoate polyprenyltransferase</fullName>
    </submittedName>
</protein>
<sequence>MSVSQQVFHRAADRADATVAATIAPAERQGDQAPLVLDLDGTLLRTDLLYESFVAYLRHNPLGFWRVFGWVLKGKAHVKRELAAAAPLDLDSLPVNEDVAAYAVEARASGREVYLATAADGDLARRIAARFPFLTGVIASDGVTNLKGGHKAEALAAQFPDGFSYAGDCRADLAVWRTSREIVLVGASPAVEKAARAIGEPVAVFPRPPSGLKVYAKALRLHQWAKNLLIFVPLILGGKTLDPAAWGATTAGFLALGLLASATYLLNDLTDLPDDRRHWSKRERPLAKGSLPIRTALILAPLGLAVSFGIGAALGPPALVMLGLYLALTLAYSLRLKREPIVDGFVLACLFTLRLGFGIVLAQVVTSPWLLTFSMFLFLSLSFAKRHTEVERMVQHGIKKTAGRGYRAGDGPLLLAVGASAGVGSVLVMVLYLIQEAFPAGYYTKPAFLWAFPAVLFLWVGRVWLLCQRGELKDDPVAFALKDRTSIALGGVMAAAFLASHIGQF</sequence>
<dbReference type="OrthoDB" id="9803632at2"/>
<proteinExistence type="predicted"/>
<accession>A0A2V3TVB9</accession>
<keyword evidence="2" id="KW-1003">Cell membrane</keyword>
<keyword evidence="3 6" id="KW-0812">Transmembrane</keyword>
<evidence type="ECO:0000313" key="8">
    <source>
        <dbReference type="Proteomes" id="UP000248021"/>
    </source>
</evidence>
<dbReference type="PANTHER" id="PTHR11048">
    <property type="entry name" value="PRENYLTRANSFERASES"/>
    <property type="match status" value="1"/>
</dbReference>
<dbReference type="Gene3D" id="1.10.357.140">
    <property type="entry name" value="UbiA prenyltransferase"/>
    <property type="match status" value="1"/>
</dbReference>
<evidence type="ECO:0000256" key="3">
    <source>
        <dbReference type="ARBA" id="ARBA00022692"/>
    </source>
</evidence>
<dbReference type="CDD" id="cd13963">
    <property type="entry name" value="PT_UbiA_2"/>
    <property type="match status" value="1"/>
</dbReference>
<organism evidence="7 8">
    <name type="scientific">Chelatococcus asaccharovorans</name>
    <dbReference type="NCBI Taxonomy" id="28210"/>
    <lineage>
        <taxon>Bacteria</taxon>
        <taxon>Pseudomonadati</taxon>
        <taxon>Pseudomonadota</taxon>
        <taxon>Alphaproteobacteria</taxon>
        <taxon>Hyphomicrobiales</taxon>
        <taxon>Chelatococcaceae</taxon>
        <taxon>Chelatococcus</taxon>
    </lineage>
</organism>
<feature type="transmembrane region" description="Helical" evidence="6">
    <location>
        <begin position="318"/>
        <end position="334"/>
    </location>
</feature>
<dbReference type="Proteomes" id="UP000248021">
    <property type="component" value="Unassembled WGS sequence"/>
</dbReference>
<feature type="transmembrane region" description="Helical" evidence="6">
    <location>
        <begin position="341"/>
        <end position="361"/>
    </location>
</feature>
<feature type="transmembrane region" description="Helical" evidence="6">
    <location>
        <begin position="291"/>
        <end position="312"/>
    </location>
</feature>
<dbReference type="InterPro" id="IPR023214">
    <property type="entry name" value="HAD_sf"/>
</dbReference>
<dbReference type="InterPro" id="IPR036412">
    <property type="entry name" value="HAD-like_sf"/>
</dbReference>
<comment type="caution">
    <text evidence="7">The sequence shown here is derived from an EMBL/GenBank/DDBJ whole genome shotgun (WGS) entry which is preliminary data.</text>
</comment>
<dbReference type="GO" id="GO:0016765">
    <property type="term" value="F:transferase activity, transferring alkyl or aryl (other than methyl) groups"/>
    <property type="evidence" value="ECO:0007669"/>
    <property type="project" value="InterPro"/>
</dbReference>
<evidence type="ECO:0000313" key="7">
    <source>
        <dbReference type="EMBL" id="PXW52151.1"/>
    </source>
</evidence>
<dbReference type="InterPro" id="IPR039653">
    <property type="entry name" value="Prenyltransferase"/>
</dbReference>
<dbReference type="NCBIfam" id="NF006088">
    <property type="entry name" value="PRK08238.1"/>
    <property type="match status" value="1"/>
</dbReference>
<keyword evidence="4 6" id="KW-1133">Transmembrane helix</keyword>
<feature type="transmembrane region" description="Helical" evidence="6">
    <location>
        <begin position="413"/>
        <end position="435"/>
    </location>
</feature>
<dbReference type="AlphaFoldDB" id="A0A2V3TVB9"/>
<comment type="subcellular location">
    <subcellularLocation>
        <location evidence="1">Membrane</location>
        <topology evidence="1">Multi-pass membrane protein</topology>
    </subcellularLocation>
</comment>
<feature type="transmembrane region" description="Helical" evidence="6">
    <location>
        <begin position="486"/>
        <end position="503"/>
    </location>
</feature>
<dbReference type="Gene3D" id="3.40.50.1000">
    <property type="entry name" value="HAD superfamily/HAD-like"/>
    <property type="match status" value="1"/>
</dbReference>
<name>A0A2V3TVB9_9HYPH</name>
<evidence type="ECO:0000256" key="6">
    <source>
        <dbReference type="SAM" id="Phobius"/>
    </source>
</evidence>
<dbReference type="SUPFAM" id="SSF56784">
    <property type="entry name" value="HAD-like"/>
    <property type="match status" value="1"/>
</dbReference>
<dbReference type="EMBL" id="QJJK01000017">
    <property type="protein sequence ID" value="PXW52151.1"/>
    <property type="molecule type" value="Genomic_DNA"/>
</dbReference>
<keyword evidence="7" id="KW-0808">Transferase</keyword>
<dbReference type="PANTHER" id="PTHR11048:SF5">
    <property type="entry name" value="DECAPRENYL-PHOSPHATE PHOSPHORIBOSYLTRANSFERASE"/>
    <property type="match status" value="1"/>
</dbReference>
<gene>
    <name evidence="7" type="ORF">C7450_11712</name>
</gene>